<evidence type="ECO:0000313" key="2">
    <source>
        <dbReference type="Proteomes" id="UP000597444"/>
    </source>
</evidence>
<gene>
    <name evidence="1" type="ORF">KSF_007630</name>
</gene>
<dbReference type="EMBL" id="BNJK01000001">
    <property type="protein sequence ID" value="GHO90715.1"/>
    <property type="molecule type" value="Genomic_DNA"/>
</dbReference>
<protein>
    <submittedName>
        <fullName evidence="1">Uncharacterized protein</fullName>
    </submittedName>
</protein>
<reference evidence="1" key="1">
    <citation type="submission" date="2020-10" db="EMBL/GenBank/DDBJ databases">
        <title>Taxonomic study of unclassified bacteria belonging to the class Ktedonobacteria.</title>
        <authorList>
            <person name="Yabe S."/>
            <person name="Wang C.M."/>
            <person name="Zheng Y."/>
            <person name="Sakai Y."/>
            <person name="Cavaletti L."/>
            <person name="Monciardini P."/>
            <person name="Donadio S."/>
        </authorList>
    </citation>
    <scope>NUCLEOTIDE SEQUENCE</scope>
    <source>
        <strain evidence="1">ID150040</strain>
    </source>
</reference>
<sequence>MDKDHNIRTACIRALVSWGKHFPGTLPKIESNLVQAVQDPKFDKPANILERHAWDYAYDTLWQLVVGDEVQIISGLNLL</sequence>
<dbReference type="AlphaFoldDB" id="A0A8J3MZZ3"/>
<accession>A0A8J3MZZ3</accession>
<dbReference type="Proteomes" id="UP000597444">
    <property type="component" value="Unassembled WGS sequence"/>
</dbReference>
<keyword evidence="2" id="KW-1185">Reference proteome</keyword>
<name>A0A8J3MZZ3_9CHLR</name>
<comment type="caution">
    <text evidence="1">The sequence shown here is derived from an EMBL/GenBank/DDBJ whole genome shotgun (WGS) entry which is preliminary data.</text>
</comment>
<evidence type="ECO:0000313" key="1">
    <source>
        <dbReference type="EMBL" id="GHO90715.1"/>
    </source>
</evidence>
<proteinExistence type="predicted"/>
<organism evidence="1 2">
    <name type="scientific">Reticulibacter mediterranei</name>
    <dbReference type="NCBI Taxonomy" id="2778369"/>
    <lineage>
        <taxon>Bacteria</taxon>
        <taxon>Bacillati</taxon>
        <taxon>Chloroflexota</taxon>
        <taxon>Ktedonobacteria</taxon>
        <taxon>Ktedonobacterales</taxon>
        <taxon>Reticulibacteraceae</taxon>
        <taxon>Reticulibacter</taxon>
    </lineage>
</organism>